<evidence type="ECO:0000259" key="2">
    <source>
        <dbReference type="Pfam" id="PF14309"/>
    </source>
</evidence>
<accession>A0ABD3CXA5</accession>
<dbReference type="InterPro" id="IPR032795">
    <property type="entry name" value="DUF3741-assoc"/>
</dbReference>
<feature type="region of interest" description="Disordered" evidence="1">
    <location>
        <begin position="406"/>
        <end position="427"/>
    </location>
</feature>
<reference evidence="5" key="1">
    <citation type="journal article" date="2024" name="IScience">
        <title>Strigolactones Initiate the Formation of Haustorium-like Structures in Castilleja.</title>
        <authorList>
            <person name="Buerger M."/>
            <person name="Peterson D."/>
            <person name="Chory J."/>
        </authorList>
    </citation>
    <scope>NUCLEOTIDE SEQUENCE [LARGE SCALE GENOMIC DNA]</scope>
</reference>
<evidence type="ECO:0008006" key="6">
    <source>
        <dbReference type="Google" id="ProtNLM"/>
    </source>
</evidence>
<dbReference type="Pfam" id="PF14309">
    <property type="entry name" value="DUF4378"/>
    <property type="match status" value="1"/>
</dbReference>
<keyword evidence="5" id="KW-1185">Reference proteome</keyword>
<feature type="compositionally biased region" description="Polar residues" evidence="1">
    <location>
        <begin position="293"/>
        <end position="341"/>
    </location>
</feature>
<evidence type="ECO:0000313" key="4">
    <source>
        <dbReference type="EMBL" id="KAL3634640.1"/>
    </source>
</evidence>
<feature type="compositionally biased region" description="Polar residues" evidence="1">
    <location>
        <begin position="415"/>
        <end position="427"/>
    </location>
</feature>
<organism evidence="4 5">
    <name type="scientific">Castilleja foliolosa</name>
    <dbReference type="NCBI Taxonomy" id="1961234"/>
    <lineage>
        <taxon>Eukaryota</taxon>
        <taxon>Viridiplantae</taxon>
        <taxon>Streptophyta</taxon>
        <taxon>Embryophyta</taxon>
        <taxon>Tracheophyta</taxon>
        <taxon>Spermatophyta</taxon>
        <taxon>Magnoliopsida</taxon>
        <taxon>eudicotyledons</taxon>
        <taxon>Gunneridae</taxon>
        <taxon>Pentapetalae</taxon>
        <taxon>asterids</taxon>
        <taxon>lamiids</taxon>
        <taxon>Lamiales</taxon>
        <taxon>Orobanchaceae</taxon>
        <taxon>Pedicularideae</taxon>
        <taxon>Castillejinae</taxon>
        <taxon>Castilleja</taxon>
    </lineage>
</organism>
<dbReference type="AlphaFoldDB" id="A0ABD3CXA5"/>
<dbReference type="PANTHER" id="PTHR21726:SF29">
    <property type="entry name" value="EXPRESSED PROTEIN"/>
    <property type="match status" value="1"/>
</dbReference>
<protein>
    <recommendedName>
        <fullName evidence="6">DUF4378 domain-containing protein</fullName>
    </recommendedName>
</protein>
<feature type="domain" description="DUF4378" evidence="2">
    <location>
        <begin position="615"/>
        <end position="761"/>
    </location>
</feature>
<dbReference type="EMBL" id="JAVIJP010000028">
    <property type="protein sequence ID" value="KAL3634640.1"/>
    <property type="molecule type" value="Genomic_DNA"/>
</dbReference>
<sequence length="769" mass="86269">MGIEKQGSKGGNYVGGFLQMFDWNAKSRKKLFSSKSDVPDQSKQKKRCDGNLPSTRIKMLEVDEISVVKESSDYSCSSSLVDEDFYSTRAPSVVARLMGLDSLPKSTPIFDSQSLHEASCYYNQSNDLGYRRQDQIFTHSGNLHDSPASNVMNRPIEKFQREILPPRSARSIPITHHKLLSPIKSANFTPSQDPARIMEAAARIIEPRRRVSSVKTKLPLVGSSSSSSLIVVDFKEKARLVARKPSDVFECSQRKPESHGAVKSNNNKGKSVSLALQAKANIQRREGMDSTSRRSPVSRNEPGPNNNSLFKSQTTTRNDTLKKNSTQNGPSVLRQNNQKQNCIIDRGKMPAKCNSKGPKSKLDGNSSKVTSKKLGPEIKDDKRKVSSLSSCSERVISRKKRSVDGKIYHSEKNQPVKNSGKTDQQISWDHQDRGKMETDVISFTFTSPMTRSVGPTERKRSILCSDDMKGGDALSTLLEQKLKELAHKVEFSQQKSGWTEMEVDDNKDMDEMEIDNPESSMCDSNILQATKSLDYRFPSPVSVLEISRFAESCNSWDTADSNSMGDSKLCSSSVHAQEFLDSFSSKPLLTIEGELELSDSASSNSTYPEKSKKWELEFINEILFDIEPMFEDYYASGRAGGVVKSHLFAKLECKFGEVSRIDKRLMFDCVSEFLDLRCKQYVSGGCNQWSKGISVIRRREKLAEEVCKEISTWSAIGDSMIDELVDKDMSGQYRKWVDYDIEAFELGIQIESRVLNYLIDEVVADILVL</sequence>
<evidence type="ECO:0000256" key="1">
    <source>
        <dbReference type="SAM" id="MobiDB-lite"/>
    </source>
</evidence>
<dbReference type="Proteomes" id="UP001632038">
    <property type="component" value="Unassembled WGS sequence"/>
</dbReference>
<feature type="domain" description="DUF3741" evidence="3">
    <location>
        <begin position="78"/>
        <end position="106"/>
    </location>
</feature>
<dbReference type="Pfam" id="PF14383">
    <property type="entry name" value="VARLMGL"/>
    <property type="match status" value="1"/>
</dbReference>
<dbReference type="PANTHER" id="PTHR21726">
    <property type="entry name" value="PHOSPHATIDYLINOSITOL N-ACETYLGLUCOSAMINYLTRANSFERASE SUBUNIT P DOWN SYNDROME CRITICAL REGION PROTEIN 5 -RELATED"/>
    <property type="match status" value="1"/>
</dbReference>
<gene>
    <name evidence="4" type="ORF">CASFOL_021694</name>
</gene>
<proteinExistence type="predicted"/>
<evidence type="ECO:0000259" key="3">
    <source>
        <dbReference type="Pfam" id="PF14383"/>
    </source>
</evidence>
<name>A0ABD3CXA5_9LAMI</name>
<evidence type="ECO:0000313" key="5">
    <source>
        <dbReference type="Proteomes" id="UP001632038"/>
    </source>
</evidence>
<feature type="compositionally biased region" description="Basic and acidic residues" evidence="1">
    <location>
        <begin position="374"/>
        <end position="384"/>
    </location>
</feature>
<feature type="compositionally biased region" description="Basic and acidic residues" evidence="1">
    <location>
        <begin position="283"/>
        <end position="292"/>
    </location>
</feature>
<comment type="caution">
    <text evidence="4">The sequence shown here is derived from an EMBL/GenBank/DDBJ whole genome shotgun (WGS) entry which is preliminary data.</text>
</comment>
<feature type="compositionally biased region" description="Basic and acidic residues" evidence="1">
    <location>
        <begin position="245"/>
        <end position="260"/>
    </location>
</feature>
<feature type="region of interest" description="Disordered" evidence="1">
    <location>
        <begin position="245"/>
        <end position="393"/>
    </location>
</feature>
<dbReference type="InterPro" id="IPR025486">
    <property type="entry name" value="DUF4378"/>
</dbReference>